<dbReference type="EMBL" id="JABZGW010000079">
    <property type="protein sequence ID" value="MBF4807593.1"/>
    <property type="molecule type" value="Genomic_DNA"/>
</dbReference>
<dbReference type="InterPro" id="IPR037284">
    <property type="entry name" value="SUF_FeS_clus_asmbl_SufBD_sf"/>
</dbReference>
<sequence>MTVHTAEHIRIKSANVPPAQTWNRLRANSLALTVPKTADAGTVYLPLPRLFERIECGMGPEVTDYIDSQVFEATYHEVPAHTTRKEPIVISVSAAENECTNTGVMVREGAEATIVVVARAGEKNTETVADSIGAKAHAEADVAAGTKADTETKIDTDTPGTADAPATSAALVRIVAEKHARIHLVEMLGVDDDQQHLESVGIEAHEDAVCDVRQYALGGGAVGMGLAVNLVGNRARLDLNNRYHACHEELLDINHVARMRGCATRAEIVESGILNDSAHKTLRATIDLIRSSKDAKGNEAETVQILGDGVVNKTMPVILCDEDNVAGNHGATIGSVSPEQIEYLQARGLSRHKAELLFVRALFEDAIIHAPEALSHAVAVERAEKVLGADVAHDFDDASEVTFGGDKA</sequence>
<dbReference type="PANTHER" id="PTHR43575:SF1">
    <property type="entry name" value="PROTEIN ABCI7, CHLOROPLASTIC"/>
    <property type="match status" value="1"/>
</dbReference>
<name>A0A930VZE6_9ACTN</name>
<dbReference type="AlphaFoldDB" id="A0A930VZE6"/>
<dbReference type="PANTHER" id="PTHR43575">
    <property type="entry name" value="PROTEIN ABCI7, CHLOROPLASTIC"/>
    <property type="match status" value="1"/>
</dbReference>
<feature type="region of interest" description="Disordered" evidence="1">
    <location>
        <begin position="143"/>
        <end position="162"/>
    </location>
</feature>
<dbReference type="SUPFAM" id="SSF101960">
    <property type="entry name" value="Stabilizer of iron transporter SufD"/>
    <property type="match status" value="1"/>
</dbReference>
<reference evidence="3" key="1">
    <citation type="submission" date="2020-04" db="EMBL/GenBank/DDBJ databases">
        <title>Deep metagenomics examines the oral microbiome during advanced dental caries in children, revealing novel taxa and co-occurrences with host molecules.</title>
        <authorList>
            <person name="Baker J.L."/>
            <person name="Morton J.T."/>
            <person name="Dinis M."/>
            <person name="Alvarez R."/>
            <person name="Tran N.C."/>
            <person name="Knight R."/>
            <person name="Edlund A."/>
        </authorList>
    </citation>
    <scope>NUCLEOTIDE SEQUENCE</scope>
    <source>
        <strain evidence="3">JCVI_38_bin.5</strain>
    </source>
</reference>
<dbReference type="Pfam" id="PF01458">
    <property type="entry name" value="SUFBD_core"/>
    <property type="match status" value="1"/>
</dbReference>
<organism evidence="3 4">
    <name type="scientific">Lancefieldella rimae</name>
    <dbReference type="NCBI Taxonomy" id="1383"/>
    <lineage>
        <taxon>Bacteria</taxon>
        <taxon>Bacillati</taxon>
        <taxon>Actinomycetota</taxon>
        <taxon>Coriobacteriia</taxon>
        <taxon>Coriobacteriales</taxon>
        <taxon>Atopobiaceae</taxon>
        <taxon>Lancefieldella</taxon>
    </lineage>
</organism>
<proteinExistence type="predicted"/>
<evidence type="ECO:0000256" key="1">
    <source>
        <dbReference type="SAM" id="MobiDB-lite"/>
    </source>
</evidence>
<evidence type="ECO:0000313" key="3">
    <source>
        <dbReference type="EMBL" id="MBF4807593.1"/>
    </source>
</evidence>
<gene>
    <name evidence="3" type="ORF">HXK26_02710</name>
</gene>
<evidence type="ECO:0000313" key="4">
    <source>
        <dbReference type="Proteomes" id="UP000698335"/>
    </source>
</evidence>
<protein>
    <submittedName>
        <fullName evidence="3">SufD family Fe-S cluster assembly protein</fullName>
    </submittedName>
</protein>
<dbReference type="GO" id="GO:0016226">
    <property type="term" value="P:iron-sulfur cluster assembly"/>
    <property type="evidence" value="ECO:0007669"/>
    <property type="project" value="InterPro"/>
</dbReference>
<accession>A0A930VZE6</accession>
<evidence type="ECO:0000259" key="2">
    <source>
        <dbReference type="Pfam" id="PF01458"/>
    </source>
</evidence>
<comment type="caution">
    <text evidence="3">The sequence shown here is derived from an EMBL/GenBank/DDBJ whole genome shotgun (WGS) entry which is preliminary data.</text>
</comment>
<dbReference type="InterPro" id="IPR000825">
    <property type="entry name" value="SUF_FeS_clus_asmbl_SufBD_core"/>
</dbReference>
<dbReference type="Proteomes" id="UP000698335">
    <property type="component" value="Unassembled WGS sequence"/>
</dbReference>
<feature type="domain" description="SUF system FeS cluster assembly SufBD core" evidence="2">
    <location>
        <begin position="142"/>
        <end position="361"/>
    </location>
</feature>
<dbReference type="InterPro" id="IPR055346">
    <property type="entry name" value="Fe-S_cluster_assembly_SufBD"/>
</dbReference>